<accession>A0A0C9VW73</accession>
<dbReference type="AlphaFoldDB" id="A0A0C9VW73"/>
<dbReference type="HOGENOM" id="CLU_2892263_0_0_1"/>
<reference evidence="2 3" key="1">
    <citation type="submission" date="2014-06" db="EMBL/GenBank/DDBJ databases">
        <title>Evolutionary Origins and Diversification of the Mycorrhizal Mutualists.</title>
        <authorList>
            <consortium name="DOE Joint Genome Institute"/>
            <consortium name="Mycorrhizal Genomics Consortium"/>
            <person name="Kohler A."/>
            <person name="Kuo A."/>
            <person name="Nagy L.G."/>
            <person name="Floudas D."/>
            <person name="Copeland A."/>
            <person name="Barry K.W."/>
            <person name="Cichocki N."/>
            <person name="Veneault-Fourrey C."/>
            <person name="LaButti K."/>
            <person name="Lindquist E.A."/>
            <person name="Lipzen A."/>
            <person name="Lundell T."/>
            <person name="Morin E."/>
            <person name="Murat C."/>
            <person name="Riley R."/>
            <person name="Ohm R."/>
            <person name="Sun H."/>
            <person name="Tunlid A."/>
            <person name="Henrissat B."/>
            <person name="Grigoriev I.V."/>
            <person name="Hibbett D.S."/>
            <person name="Martin F."/>
        </authorList>
    </citation>
    <scope>NUCLEOTIDE SEQUENCE [LARGE SCALE GENOMIC DNA]</scope>
    <source>
        <strain evidence="2 3">SS14</strain>
    </source>
</reference>
<dbReference type="EMBL" id="KN837126">
    <property type="protein sequence ID" value="KIJ42960.1"/>
    <property type="molecule type" value="Genomic_DNA"/>
</dbReference>
<sequence>MRNARTRSQGCQAMHGGADSTEKKPVPIYESTLTFAARLRKQREAERAKAPAHQQHQHCLKLVTVASL</sequence>
<gene>
    <name evidence="2" type="ORF">M422DRAFT_31079</name>
</gene>
<name>A0A0C9VW73_SPHS4</name>
<evidence type="ECO:0000313" key="2">
    <source>
        <dbReference type="EMBL" id="KIJ42960.1"/>
    </source>
</evidence>
<evidence type="ECO:0000313" key="3">
    <source>
        <dbReference type="Proteomes" id="UP000054279"/>
    </source>
</evidence>
<keyword evidence="3" id="KW-1185">Reference proteome</keyword>
<feature type="region of interest" description="Disordered" evidence="1">
    <location>
        <begin position="1"/>
        <end position="25"/>
    </location>
</feature>
<proteinExistence type="predicted"/>
<dbReference type="Proteomes" id="UP000054279">
    <property type="component" value="Unassembled WGS sequence"/>
</dbReference>
<feature type="compositionally biased region" description="Polar residues" evidence="1">
    <location>
        <begin position="1"/>
        <end position="11"/>
    </location>
</feature>
<protein>
    <submittedName>
        <fullName evidence="2">Uncharacterized protein</fullName>
    </submittedName>
</protein>
<evidence type="ECO:0000256" key="1">
    <source>
        <dbReference type="SAM" id="MobiDB-lite"/>
    </source>
</evidence>
<organism evidence="2 3">
    <name type="scientific">Sphaerobolus stellatus (strain SS14)</name>
    <dbReference type="NCBI Taxonomy" id="990650"/>
    <lineage>
        <taxon>Eukaryota</taxon>
        <taxon>Fungi</taxon>
        <taxon>Dikarya</taxon>
        <taxon>Basidiomycota</taxon>
        <taxon>Agaricomycotina</taxon>
        <taxon>Agaricomycetes</taxon>
        <taxon>Phallomycetidae</taxon>
        <taxon>Geastrales</taxon>
        <taxon>Sphaerobolaceae</taxon>
        <taxon>Sphaerobolus</taxon>
    </lineage>
</organism>